<name>A0ACC1HJR3_9FUNG</name>
<dbReference type="EMBL" id="JAMZIH010005883">
    <property type="protein sequence ID" value="KAJ1674539.1"/>
    <property type="molecule type" value="Genomic_DNA"/>
</dbReference>
<organism evidence="1 2">
    <name type="scientific">Spiromyces aspiralis</name>
    <dbReference type="NCBI Taxonomy" id="68401"/>
    <lineage>
        <taxon>Eukaryota</taxon>
        <taxon>Fungi</taxon>
        <taxon>Fungi incertae sedis</taxon>
        <taxon>Zoopagomycota</taxon>
        <taxon>Kickxellomycotina</taxon>
        <taxon>Kickxellomycetes</taxon>
        <taxon>Kickxellales</taxon>
        <taxon>Kickxellaceae</taxon>
        <taxon>Spiromyces</taxon>
    </lineage>
</organism>
<sequence>MYPVVIYCTAIGIYCAFEARPRPKPRLWIPIGLFSYCLGVTLVYLYLRNPLFHEIAYGIEVLFYTGYCAVLQVRISRSKPSVYKDMLCLTWHAFFTFLSAFIIWNIDNVYCDRLRLIRKAAPAFIAPLFQFHALWHIGTGLGCYEAIVYQQLLRAVMLGKDHKLRVRYLLGIVPYITCASTENDRKLK</sequence>
<protein>
    <submittedName>
        <fullName evidence="1">Alkaline ceramidase ydc1</fullName>
    </submittedName>
</protein>
<keyword evidence="2" id="KW-1185">Reference proteome</keyword>
<gene>
    <name evidence="1" type="primary">YDC1_1</name>
    <name evidence="1" type="ORF">EV182_003076</name>
</gene>
<accession>A0ACC1HJR3</accession>
<dbReference type="Proteomes" id="UP001145114">
    <property type="component" value="Unassembled WGS sequence"/>
</dbReference>
<proteinExistence type="predicted"/>
<evidence type="ECO:0000313" key="2">
    <source>
        <dbReference type="Proteomes" id="UP001145114"/>
    </source>
</evidence>
<reference evidence="1" key="1">
    <citation type="submission" date="2022-06" db="EMBL/GenBank/DDBJ databases">
        <title>Phylogenomic reconstructions and comparative analyses of Kickxellomycotina fungi.</title>
        <authorList>
            <person name="Reynolds N.K."/>
            <person name="Stajich J.E."/>
            <person name="Barry K."/>
            <person name="Grigoriev I.V."/>
            <person name="Crous P."/>
            <person name="Smith M.E."/>
        </authorList>
    </citation>
    <scope>NUCLEOTIDE SEQUENCE</scope>
    <source>
        <strain evidence="1">RSA 2271</strain>
    </source>
</reference>
<comment type="caution">
    <text evidence="1">The sequence shown here is derived from an EMBL/GenBank/DDBJ whole genome shotgun (WGS) entry which is preliminary data.</text>
</comment>
<evidence type="ECO:0000313" key="1">
    <source>
        <dbReference type="EMBL" id="KAJ1674539.1"/>
    </source>
</evidence>